<protein>
    <submittedName>
        <fullName evidence="1">Unannotated protein</fullName>
    </submittedName>
</protein>
<gene>
    <name evidence="1" type="ORF">UFOPK2786_00295</name>
</gene>
<name>A0A6J6SDA8_9ZZZZ</name>
<evidence type="ECO:0000313" key="1">
    <source>
        <dbReference type="EMBL" id="CAB4732844.1"/>
    </source>
</evidence>
<dbReference type="AlphaFoldDB" id="A0A6J6SDA8"/>
<sequence>MATYVKAKCTAHHVNNAQGVVFIHSTIRALCPHIEWAFARVLGVEVSIDWDEQPIAPGTLRAEVMWQGPTGTGARLASALLAFTPVRHEVTEDAVPGKTGERFSATPSLGLFRADIGPHGDVLVSEDRLRTAVAQATELGVPLTASISRLIGDPWDAELEAFRFAHEGSTVRVLPQVV</sequence>
<dbReference type="Pfam" id="PF11343">
    <property type="entry name" value="DUF3145"/>
    <property type="match status" value="1"/>
</dbReference>
<dbReference type="EMBL" id="CAEZYW010000028">
    <property type="protein sequence ID" value="CAB4732844.1"/>
    <property type="molecule type" value="Genomic_DNA"/>
</dbReference>
<proteinExistence type="predicted"/>
<organism evidence="1">
    <name type="scientific">freshwater metagenome</name>
    <dbReference type="NCBI Taxonomy" id="449393"/>
    <lineage>
        <taxon>unclassified sequences</taxon>
        <taxon>metagenomes</taxon>
        <taxon>ecological metagenomes</taxon>
    </lineage>
</organism>
<reference evidence="1" key="1">
    <citation type="submission" date="2020-05" db="EMBL/GenBank/DDBJ databases">
        <authorList>
            <person name="Chiriac C."/>
            <person name="Salcher M."/>
            <person name="Ghai R."/>
            <person name="Kavagutti S V."/>
        </authorList>
    </citation>
    <scope>NUCLEOTIDE SEQUENCE</scope>
</reference>
<accession>A0A6J6SDA8</accession>
<dbReference type="InterPro" id="IPR021491">
    <property type="entry name" value="DUF3145"/>
</dbReference>